<reference evidence="2 3" key="1">
    <citation type="submission" date="2016-10" db="EMBL/GenBank/DDBJ databases">
        <authorList>
            <person name="de Groot N.N."/>
        </authorList>
    </citation>
    <scope>NUCLEOTIDE SEQUENCE [LARGE SCALE GENOMIC DNA]</scope>
    <source>
        <strain evidence="2 3">CGMCC 1.11030</strain>
    </source>
</reference>
<dbReference type="Gene3D" id="1.20.1050.10">
    <property type="match status" value="1"/>
</dbReference>
<dbReference type="InterPro" id="IPR004045">
    <property type="entry name" value="Glutathione_S-Trfase_N"/>
</dbReference>
<dbReference type="STRING" id="1114924.SAMN05216258_110163"/>
<dbReference type="Pfam" id="PF13417">
    <property type="entry name" value="GST_N_3"/>
    <property type="match status" value="1"/>
</dbReference>
<sequence>MELSIIDRRYSSWSLRAWLAIELVGAPCTVRAAPKGSEAFARLREDNFPALTVPVLRFDDGAMAWESLSIIEELATRFSDAGLWPEAPAARAAARSLAGEMHAGFQALRAACPMNLERRYAGFEPSVAVLEDVARIETLWTWAAERFGGEGPWLFGPRPCAADLMFAPVITRFVTYGLGESEVTARLQETLYAWGPFRRWRAMGVAEKRRIEEYEMDLPEARRFGPAPRVARAAPPEATAVNAACPYSGRPVAADSLAEIEGRVIGFCNPFCRDKSVADADAWPKLAPLLA</sequence>
<evidence type="ECO:0000259" key="1">
    <source>
        <dbReference type="PROSITE" id="PS50404"/>
    </source>
</evidence>
<dbReference type="Gene3D" id="3.40.30.10">
    <property type="entry name" value="Glutaredoxin"/>
    <property type="match status" value="1"/>
</dbReference>
<keyword evidence="2" id="KW-0808">Transferase</keyword>
<evidence type="ECO:0000313" key="2">
    <source>
        <dbReference type="EMBL" id="SFI87749.1"/>
    </source>
</evidence>
<feature type="domain" description="GST N-terminal" evidence="1">
    <location>
        <begin position="1"/>
        <end position="82"/>
    </location>
</feature>
<dbReference type="AlphaFoldDB" id="A0A1I3LSM4"/>
<protein>
    <submittedName>
        <fullName evidence="2">Glutathione S-transferase</fullName>
    </submittedName>
</protein>
<dbReference type="SUPFAM" id="SSF47616">
    <property type="entry name" value="GST C-terminal domain-like"/>
    <property type="match status" value="1"/>
</dbReference>
<dbReference type="PROSITE" id="PS50404">
    <property type="entry name" value="GST_NTER"/>
    <property type="match status" value="1"/>
</dbReference>
<name>A0A1I3LSM4_9RHOB</name>
<dbReference type="EMBL" id="FOQH01000010">
    <property type="protein sequence ID" value="SFI87749.1"/>
    <property type="molecule type" value="Genomic_DNA"/>
</dbReference>
<dbReference type="InterPro" id="IPR036282">
    <property type="entry name" value="Glutathione-S-Trfase_C_sf"/>
</dbReference>
<keyword evidence="3" id="KW-1185">Reference proteome</keyword>
<evidence type="ECO:0000313" key="3">
    <source>
        <dbReference type="Proteomes" id="UP000199377"/>
    </source>
</evidence>
<dbReference type="CDD" id="cd03194">
    <property type="entry name" value="GST_C_3"/>
    <property type="match status" value="1"/>
</dbReference>
<dbReference type="RefSeq" id="WP_245779237.1">
    <property type="nucleotide sequence ID" value="NZ_FOQH01000010.1"/>
</dbReference>
<organism evidence="2 3">
    <name type="scientific">Albimonas pacifica</name>
    <dbReference type="NCBI Taxonomy" id="1114924"/>
    <lineage>
        <taxon>Bacteria</taxon>
        <taxon>Pseudomonadati</taxon>
        <taxon>Pseudomonadota</taxon>
        <taxon>Alphaproteobacteria</taxon>
        <taxon>Rhodobacterales</taxon>
        <taxon>Paracoccaceae</taxon>
        <taxon>Albimonas</taxon>
    </lineage>
</organism>
<gene>
    <name evidence="2" type="ORF">SAMN05216258_110163</name>
</gene>
<dbReference type="Proteomes" id="UP000199377">
    <property type="component" value="Unassembled WGS sequence"/>
</dbReference>
<dbReference type="InterPro" id="IPR036249">
    <property type="entry name" value="Thioredoxin-like_sf"/>
</dbReference>
<dbReference type="SUPFAM" id="SSF52833">
    <property type="entry name" value="Thioredoxin-like"/>
    <property type="match status" value="1"/>
</dbReference>
<dbReference type="GO" id="GO:0016740">
    <property type="term" value="F:transferase activity"/>
    <property type="evidence" value="ECO:0007669"/>
    <property type="project" value="UniProtKB-KW"/>
</dbReference>
<proteinExistence type="predicted"/>
<accession>A0A1I3LSM4</accession>